<sequence>MLNKEFSNRNPDLIFDHFLRYNSSIPEFNCESQFQEINGLVVMEAENLAYSPNWVVQSSVTGFTGSGYLVWTGPQYTSVPGNGLITTTIFINTPGVYQFQFRSAVGRGDLKSEHNDAWVRFPDADDFFAEKDGIKLYPRGSGKSPTVSGAGSGGWFKAFASNLNWSFTTQTNDGNGYPIFVQFDKPGEYTMELSARSSYHLIDRIILHQNASSPRDLNKLETTCSIQPPIINVSGITVTPSNSNLLVGNSQQIAASVSPANATNKTVIWSSSNPAIATVSSNGLVSAVSEGTTNITARTQDGNFTGTSTITVSPNTSIIGVTGISVNPSTALVLVGSSQQIFATVVPTNATNKSINWTSSNSSVASVNSTGLVTGISVGSALITARTQDGDFSASTSITVNPNTSSISIESFTLVNAGTNDDVIILENSSILNLEQLQNLSLNFRVNTLPSLIGSVFISLTGPITASRTENGAPYSLFGDSNGNYSGRNLPAGTYTLSAIPYSGSNRSGTEGPTTTIVFSIIESVVVPVSGISTSPTATSVNVGDSQQITATIIPSNASNKNVIWSSSNPLVATVNSTGLVTGLSVGDAIITARSEDGDFTSSSSVSVLDTHSDLNLVGYWKLEENSGNILIDHSGNGNNATVGNTSGMSWVSGQEGLALRLSGGSNSFGTVPHNPSLDFNNEITIAAWIKPSSLAKKAIISKGSPDGFFLMNQTNGKIEFRFNGTTNGTTYRLQSNQNYPTNG</sequence>
<organism evidence="2 3">
    <name type="scientific">Aquiflexum gelatinilyticum</name>
    <dbReference type="NCBI Taxonomy" id="2961943"/>
    <lineage>
        <taxon>Bacteria</taxon>
        <taxon>Pseudomonadati</taxon>
        <taxon>Bacteroidota</taxon>
        <taxon>Cytophagia</taxon>
        <taxon>Cytophagales</taxon>
        <taxon>Cyclobacteriaceae</taxon>
        <taxon>Aquiflexum</taxon>
    </lineage>
</organism>
<feature type="domain" description="BIG2" evidence="1">
    <location>
        <begin position="528"/>
        <end position="605"/>
    </location>
</feature>
<feature type="domain" description="BIG2" evidence="1">
    <location>
        <begin position="232"/>
        <end position="309"/>
    </location>
</feature>
<feature type="domain" description="BIG2" evidence="1">
    <location>
        <begin position="320"/>
        <end position="397"/>
    </location>
</feature>
<comment type="caution">
    <text evidence="2">The sequence shown here is derived from an EMBL/GenBank/DDBJ whole genome shotgun (WGS) entry which is preliminary data.</text>
</comment>
<reference evidence="2" key="1">
    <citation type="submission" date="2022-08" db="EMBL/GenBank/DDBJ databases">
        <authorList>
            <person name="Zhang D."/>
        </authorList>
    </citation>
    <scope>NUCLEOTIDE SEQUENCE</scope>
    <source>
        <strain evidence="2">XJ19-11</strain>
    </source>
</reference>
<evidence type="ECO:0000313" key="2">
    <source>
        <dbReference type="EMBL" id="MCR9014610.1"/>
    </source>
</evidence>
<dbReference type="Proteomes" id="UP001142175">
    <property type="component" value="Unassembled WGS sequence"/>
</dbReference>
<dbReference type="InterPro" id="IPR013320">
    <property type="entry name" value="ConA-like_dom_sf"/>
</dbReference>
<keyword evidence="3" id="KW-1185">Reference proteome</keyword>
<dbReference type="Gene3D" id="2.60.40.1080">
    <property type="match status" value="3"/>
</dbReference>
<dbReference type="SMART" id="SM00635">
    <property type="entry name" value="BID_2"/>
    <property type="match status" value="3"/>
</dbReference>
<dbReference type="InterPro" id="IPR003343">
    <property type="entry name" value="Big_2"/>
</dbReference>
<dbReference type="EMBL" id="JANSUY010000003">
    <property type="protein sequence ID" value="MCR9014610.1"/>
    <property type="molecule type" value="Genomic_DNA"/>
</dbReference>
<dbReference type="GO" id="GO:0005975">
    <property type="term" value="P:carbohydrate metabolic process"/>
    <property type="evidence" value="ECO:0007669"/>
    <property type="project" value="UniProtKB-ARBA"/>
</dbReference>
<dbReference type="PANTHER" id="PTHR47635:SF2">
    <property type="entry name" value="LAMG-LIKE JELLYROLL FOLD DOMAIN-CONTAINING PROTEIN"/>
    <property type="match status" value="1"/>
</dbReference>
<dbReference type="SUPFAM" id="SSF49373">
    <property type="entry name" value="Invasin/intimin cell-adhesion fragments"/>
    <property type="match status" value="3"/>
</dbReference>
<evidence type="ECO:0000313" key="3">
    <source>
        <dbReference type="Proteomes" id="UP001142175"/>
    </source>
</evidence>
<protein>
    <submittedName>
        <fullName evidence="2">Ig-like domain-containing protein</fullName>
    </submittedName>
</protein>
<feature type="non-terminal residue" evidence="2">
    <location>
        <position position="744"/>
    </location>
</feature>
<dbReference type="Gene3D" id="2.60.120.200">
    <property type="match status" value="1"/>
</dbReference>
<dbReference type="InterPro" id="IPR008964">
    <property type="entry name" value="Invasin/intimin_cell_adhesion"/>
</dbReference>
<accession>A0A9X2P6J2</accession>
<dbReference type="AlphaFoldDB" id="A0A9X2P6J2"/>
<name>A0A9X2P6J2_9BACT</name>
<dbReference type="GO" id="GO:0004553">
    <property type="term" value="F:hydrolase activity, hydrolyzing O-glycosyl compounds"/>
    <property type="evidence" value="ECO:0007669"/>
    <property type="project" value="UniProtKB-ARBA"/>
</dbReference>
<dbReference type="Pfam" id="PF02368">
    <property type="entry name" value="Big_2"/>
    <property type="match status" value="3"/>
</dbReference>
<proteinExistence type="predicted"/>
<dbReference type="SUPFAM" id="SSF49899">
    <property type="entry name" value="Concanavalin A-like lectins/glucanases"/>
    <property type="match status" value="1"/>
</dbReference>
<gene>
    <name evidence="2" type="ORF">NU887_06145</name>
</gene>
<evidence type="ECO:0000259" key="1">
    <source>
        <dbReference type="SMART" id="SM00635"/>
    </source>
</evidence>
<dbReference type="PANTHER" id="PTHR47635">
    <property type="entry name" value="CUB DOMAIN-CONTAINING PROTEIN"/>
    <property type="match status" value="1"/>
</dbReference>